<keyword evidence="1" id="KW-0863">Zinc-finger</keyword>
<feature type="compositionally biased region" description="Polar residues" evidence="2">
    <location>
        <begin position="39"/>
        <end position="50"/>
    </location>
</feature>
<reference evidence="4 5" key="1">
    <citation type="submission" date="2019-02" db="EMBL/GenBank/DDBJ databases">
        <title>Genome sequencing of the rare red list fungi Hericium alpestre (H. flagellum).</title>
        <authorList>
            <person name="Buettner E."/>
            <person name="Kellner H."/>
        </authorList>
    </citation>
    <scope>NUCLEOTIDE SEQUENCE [LARGE SCALE GENOMIC DNA]</scope>
    <source>
        <strain evidence="4 5">DSM 108284</strain>
    </source>
</reference>
<feature type="region of interest" description="Disordered" evidence="2">
    <location>
        <begin position="84"/>
        <end position="130"/>
    </location>
</feature>
<proteinExistence type="predicted"/>
<evidence type="ECO:0000313" key="5">
    <source>
        <dbReference type="Proteomes" id="UP000298061"/>
    </source>
</evidence>
<dbReference type="InterPro" id="IPR036236">
    <property type="entry name" value="Znf_C2H2_sf"/>
</dbReference>
<feature type="compositionally biased region" description="Basic and acidic residues" evidence="2">
    <location>
        <begin position="222"/>
        <end position="233"/>
    </location>
</feature>
<comment type="caution">
    <text evidence="4">The sequence shown here is derived from an EMBL/GenBank/DDBJ whole genome shotgun (WGS) entry which is preliminary data.</text>
</comment>
<dbReference type="AlphaFoldDB" id="A0A4Z0A5H4"/>
<dbReference type="EMBL" id="SFCI01000155">
    <property type="protein sequence ID" value="TFY81975.1"/>
    <property type="molecule type" value="Genomic_DNA"/>
</dbReference>
<dbReference type="Proteomes" id="UP000298061">
    <property type="component" value="Unassembled WGS sequence"/>
</dbReference>
<keyword evidence="1" id="KW-0479">Metal-binding</keyword>
<feature type="domain" description="C2H2-type" evidence="3">
    <location>
        <begin position="181"/>
        <end position="209"/>
    </location>
</feature>
<dbReference type="PROSITE" id="PS50157">
    <property type="entry name" value="ZINC_FINGER_C2H2_2"/>
    <property type="match status" value="2"/>
</dbReference>
<feature type="compositionally biased region" description="Pro residues" evidence="2">
    <location>
        <begin position="89"/>
        <end position="100"/>
    </location>
</feature>
<dbReference type="PROSITE" id="PS00028">
    <property type="entry name" value="ZINC_FINGER_C2H2_1"/>
    <property type="match status" value="1"/>
</dbReference>
<dbReference type="SUPFAM" id="SSF57667">
    <property type="entry name" value="beta-beta-alpha zinc fingers"/>
    <property type="match status" value="1"/>
</dbReference>
<organism evidence="4 5">
    <name type="scientific">Hericium alpestre</name>
    <dbReference type="NCBI Taxonomy" id="135208"/>
    <lineage>
        <taxon>Eukaryota</taxon>
        <taxon>Fungi</taxon>
        <taxon>Dikarya</taxon>
        <taxon>Basidiomycota</taxon>
        <taxon>Agaricomycotina</taxon>
        <taxon>Agaricomycetes</taxon>
        <taxon>Russulales</taxon>
        <taxon>Hericiaceae</taxon>
        <taxon>Hericium</taxon>
    </lineage>
</organism>
<name>A0A4Z0A5H4_9AGAM</name>
<evidence type="ECO:0000256" key="1">
    <source>
        <dbReference type="PROSITE-ProRule" id="PRU00042"/>
    </source>
</evidence>
<dbReference type="OrthoDB" id="8922241at2759"/>
<feature type="compositionally biased region" description="Polar residues" evidence="2">
    <location>
        <begin position="19"/>
        <end position="31"/>
    </location>
</feature>
<keyword evidence="5" id="KW-1185">Reference proteome</keyword>
<evidence type="ECO:0000313" key="4">
    <source>
        <dbReference type="EMBL" id="TFY81975.1"/>
    </source>
</evidence>
<keyword evidence="1" id="KW-0862">Zinc</keyword>
<accession>A0A4Z0A5H4</accession>
<feature type="region of interest" description="Disordered" evidence="2">
    <location>
        <begin position="144"/>
        <end position="181"/>
    </location>
</feature>
<feature type="compositionally biased region" description="Low complexity" evidence="2">
    <location>
        <begin position="152"/>
        <end position="175"/>
    </location>
</feature>
<feature type="region of interest" description="Disordered" evidence="2">
    <location>
        <begin position="219"/>
        <end position="243"/>
    </location>
</feature>
<dbReference type="Pfam" id="PF00096">
    <property type="entry name" value="zf-C2H2"/>
    <property type="match status" value="1"/>
</dbReference>
<dbReference type="STRING" id="135208.A0A4Z0A5H4"/>
<feature type="region of interest" description="Disordered" evidence="2">
    <location>
        <begin position="1"/>
        <end position="52"/>
    </location>
</feature>
<dbReference type="Gene3D" id="3.30.160.60">
    <property type="entry name" value="Classic Zinc Finger"/>
    <property type="match status" value="1"/>
</dbReference>
<evidence type="ECO:0000259" key="3">
    <source>
        <dbReference type="PROSITE" id="PS50157"/>
    </source>
</evidence>
<dbReference type="GO" id="GO:0008270">
    <property type="term" value="F:zinc ion binding"/>
    <property type="evidence" value="ECO:0007669"/>
    <property type="project" value="UniProtKB-KW"/>
</dbReference>
<protein>
    <recommendedName>
        <fullName evidence="3">C2H2-type domain-containing protein</fullName>
    </recommendedName>
</protein>
<feature type="compositionally biased region" description="Low complexity" evidence="2">
    <location>
        <begin position="1"/>
        <end position="18"/>
    </location>
</feature>
<gene>
    <name evidence="4" type="ORF">EWM64_g2034</name>
</gene>
<evidence type="ECO:0000256" key="2">
    <source>
        <dbReference type="SAM" id="MobiDB-lite"/>
    </source>
</evidence>
<dbReference type="SMART" id="SM00355">
    <property type="entry name" value="ZnF_C2H2"/>
    <property type="match status" value="2"/>
</dbReference>
<sequence length="243" mass="26298">MQRSNYPYQQSLYSQQPSTTRATSQGGNASQIHGHWGHTQPQQSPQTVHSSAAAGVADLQPIPFTQDHGSIGGAQNPHVQYQQAYPAAHPGPPALDPSVPPHYANYQYLDHGHPIVPSQQPSDGHQHFIPTPTQLASTYHMAPAQGHHGYDHTSTSAPVHSSSSSLAGASVSPRSASESQHRCELCGQTFTRNYDKKRHLLSSHSDEVHRCVYCGSPFSRPDSLKRHLDKPCDQDPNNGGGTA</sequence>
<dbReference type="InterPro" id="IPR013087">
    <property type="entry name" value="Znf_C2H2_type"/>
</dbReference>
<feature type="domain" description="C2H2-type" evidence="3">
    <location>
        <begin position="209"/>
        <end position="236"/>
    </location>
</feature>